<dbReference type="EMBL" id="JABFDY010000029">
    <property type="protein sequence ID" value="KAF7686348.1"/>
    <property type="molecule type" value="Genomic_DNA"/>
</dbReference>
<accession>A0A8T0A4D5</accession>
<evidence type="ECO:0000313" key="1">
    <source>
        <dbReference type="EMBL" id="KAF7686348.1"/>
    </source>
</evidence>
<name>A0A8T0A4D5_SILME</name>
<evidence type="ECO:0000313" key="2">
    <source>
        <dbReference type="Proteomes" id="UP000606274"/>
    </source>
</evidence>
<keyword evidence="2" id="KW-1185">Reference proteome</keyword>
<dbReference type="Proteomes" id="UP000606274">
    <property type="component" value="Unassembled WGS sequence"/>
</dbReference>
<organism evidence="1 2">
    <name type="scientific">Silurus meridionalis</name>
    <name type="common">Southern catfish</name>
    <name type="synonym">Silurus soldatovi meridionalis</name>
    <dbReference type="NCBI Taxonomy" id="175797"/>
    <lineage>
        <taxon>Eukaryota</taxon>
        <taxon>Metazoa</taxon>
        <taxon>Chordata</taxon>
        <taxon>Craniata</taxon>
        <taxon>Vertebrata</taxon>
        <taxon>Euteleostomi</taxon>
        <taxon>Actinopterygii</taxon>
        <taxon>Neopterygii</taxon>
        <taxon>Teleostei</taxon>
        <taxon>Ostariophysi</taxon>
        <taxon>Siluriformes</taxon>
        <taxon>Siluridae</taxon>
        <taxon>Silurus</taxon>
    </lineage>
</organism>
<gene>
    <name evidence="1" type="ORF">HF521_015710</name>
</gene>
<sequence>MRAQWLRHWVTAQKGVGSSPDIAKLPLLGPLSKALNPLCSRGAVSRPTLSSEEAGTCEERISLCCNVCETNKGYSILKTTSVSQLLLPDGSPVGADGAFRCLPSQPFTLSSHSRCALSIASLSASALESR</sequence>
<reference evidence="1" key="1">
    <citation type="submission" date="2020-08" db="EMBL/GenBank/DDBJ databases">
        <title>Chromosome-level assembly of Southern catfish (Silurus meridionalis) provides insights into visual adaptation to the nocturnal and benthic lifestyles.</title>
        <authorList>
            <person name="Zhang Y."/>
            <person name="Wang D."/>
            <person name="Peng Z."/>
        </authorList>
    </citation>
    <scope>NUCLEOTIDE SEQUENCE</scope>
    <source>
        <strain evidence="1">SWU-2019-XX</strain>
        <tissue evidence="1">Muscle</tissue>
    </source>
</reference>
<proteinExistence type="predicted"/>
<dbReference type="AlphaFoldDB" id="A0A8T0A4D5"/>
<comment type="caution">
    <text evidence="1">The sequence shown here is derived from an EMBL/GenBank/DDBJ whole genome shotgun (WGS) entry which is preliminary data.</text>
</comment>
<protein>
    <submittedName>
        <fullName evidence="1">Uncharacterized protein</fullName>
    </submittedName>
</protein>